<keyword evidence="7" id="KW-0175">Coiled coil</keyword>
<dbReference type="PROSITE" id="PS51649">
    <property type="entry name" value="NPH3"/>
    <property type="match status" value="1"/>
</dbReference>
<dbReference type="GO" id="GO:0016567">
    <property type="term" value="P:protein ubiquitination"/>
    <property type="evidence" value="ECO:0007669"/>
    <property type="project" value="UniProtKB-UniPathway"/>
</dbReference>
<evidence type="ECO:0000256" key="4">
    <source>
        <dbReference type="ARBA" id="ARBA00022786"/>
    </source>
</evidence>
<dbReference type="FunFam" id="1.25.40.10:FF:000333">
    <property type="entry name" value="Pentatricopeptide repeat-containing protein"/>
    <property type="match status" value="1"/>
</dbReference>
<evidence type="ECO:0000259" key="9">
    <source>
        <dbReference type="PROSITE" id="PS51649"/>
    </source>
</evidence>
<dbReference type="InterPro" id="IPR011333">
    <property type="entry name" value="SKP1/BTB/POZ_sf"/>
</dbReference>
<evidence type="ECO:0008006" key="12">
    <source>
        <dbReference type="Google" id="ProtNLM"/>
    </source>
</evidence>
<dbReference type="FunFam" id="1.25.40.10:FF:000427">
    <property type="entry name" value="Pentatricopeptide repeat-containing protein chloroplastic"/>
    <property type="match status" value="1"/>
</dbReference>
<feature type="coiled-coil region" evidence="7">
    <location>
        <begin position="876"/>
        <end position="903"/>
    </location>
</feature>
<dbReference type="PROSITE" id="PS51375">
    <property type="entry name" value="PPR"/>
    <property type="match status" value="2"/>
</dbReference>
<accession>A0A218XKD0</accession>
<dbReference type="InterPro" id="IPR002885">
    <property type="entry name" value="PPR_rpt"/>
</dbReference>
<dbReference type="EMBL" id="MTKT01001158">
    <property type="protein sequence ID" value="OWM85685.1"/>
    <property type="molecule type" value="Genomic_DNA"/>
</dbReference>
<keyword evidence="3" id="KW-0677">Repeat</keyword>
<comment type="caution">
    <text evidence="10">The sequence shown here is derived from an EMBL/GenBank/DDBJ whole genome shotgun (WGS) entry which is preliminary data.</text>
</comment>
<dbReference type="Pfam" id="PF13041">
    <property type="entry name" value="PPR_2"/>
    <property type="match status" value="1"/>
</dbReference>
<evidence type="ECO:0000256" key="5">
    <source>
        <dbReference type="PROSITE-ProRule" id="PRU00708"/>
    </source>
</evidence>
<evidence type="ECO:0000256" key="2">
    <source>
        <dbReference type="ARBA" id="ARBA00006643"/>
    </source>
</evidence>
<dbReference type="PROSITE" id="PS50097">
    <property type="entry name" value="BTB"/>
    <property type="match status" value="1"/>
</dbReference>
<dbReference type="Gene3D" id="1.25.40.10">
    <property type="entry name" value="Tetratricopeptide repeat domain"/>
    <property type="match status" value="3"/>
</dbReference>
<dbReference type="AlphaFoldDB" id="A0A218XKD0"/>
<sequence>MNFQIPSHHLSASVPALAVPQASDTVSLQSSILAVLESCKSPSEIKQVHALVVKTPPLQTQLVYNAIIQGLSSSLEAVAIYREMLLKGLFPNDYTLPFVLKACAQARALSEVEQVHAHAVKSGLLASNVYVSNTLMRAYAVCGLMSDVRKLFEGSPRRDVVSWTTLIQAYVKMGLQKEGVGAFFKMCEAGFAADERTLVIVLSACAKLGDLSLGRRLQAYIQENGVKRDVFVGNALVDMFLKCGDAALAHQVFKDMPVKNVVSWNSVILGLAQQGNFKEALRVFKEMQRVGVRPDDVTLVGVLNSCANLGLLDSGKWVHAYIDKHDIRADGFIGNALIDMYSKCGSIGQALNVFQGMKLRDVYSYTAIIVGLAMHGEAKWALDIFSDMSFKSKSSSPTEVRLIIGNVPFTLHRELLSARSAKLASLFEENKVSYVLRDIPADPETFELVARFCHGFDPQLSAENILPLICLASHLGMTEDHCNNNLLREALDFFENKTLPSWNETIRALLLSDRVIPPAASLGLIDACLESITAKAIMDPRLLGKPIKNLRSDGCSEEVDEEDECKPNARRKLFVHDWQSEDLTTLPVHFYEPIIEAMKLHGVPLDYVAASLCEYARRWVFNGFSEGEETKFSVYKKNSPREAIEVIERLLPEERGLIQCPLLFEMLRYSISLEASSNCRDGLEVRIAQQLDQATVKDLRIPFKGYAKGAKYDIGCVKRILKNFYGRVTGSGALGITRVADLIEDFLAEVAADVDLEMNTFVSLAEMSVAASLGSDRSSDGIYKAIDIYLDKHRYLTESEREEVCRVLDCQKMSQEACEHAAQNERLPLRVVVQVLFIEQLKLRDAVTKEVSSGIENRSRNESEEEEGDGIVTCREEELRGEMMRMNNKVVELERECGIMRKEIENNGNRRGATKKHKLSVWGEIKRKFGCISSAHDYKCQVQKKKKVHPRHGE</sequence>
<dbReference type="SUPFAM" id="SSF54695">
    <property type="entry name" value="POZ domain"/>
    <property type="match status" value="1"/>
</dbReference>
<organism evidence="10 11">
    <name type="scientific">Punica granatum</name>
    <name type="common">Pomegranate</name>
    <dbReference type="NCBI Taxonomy" id="22663"/>
    <lineage>
        <taxon>Eukaryota</taxon>
        <taxon>Viridiplantae</taxon>
        <taxon>Streptophyta</taxon>
        <taxon>Embryophyta</taxon>
        <taxon>Tracheophyta</taxon>
        <taxon>Spermatophyta</taxon>
        <taxon>Magnoliopsida</taxon>
        <taxon>eudicotyledons</taxon>
        <taxon>Gunneridae</taxon>
        <taxon>Pentapetalae</taxon>
        <taxon>rosids</taxon>
        <taxon>malvids</taxon>
        <taxon>Myrtales</taxon>
        <taxon>Lythraceae</taxon>
        <taxon>Punica</taxon>
    </lineage>
</organism>
<protein>
    <recommendedName>
        <fullName evidence="12">BTB/POZ domain-containing protein At5g17580</fullName>
    </recommendedName>
</protein>
<feature type="domain" description="NPH3" evidence="9">
    <location>
        <begin position="577"/>
        <end position="842"/>
    </location>
</feature>
<dbReference type="InterPro" id="IPR011990">
    <property type="entry name" value="TPR-like_helical_dom_sf"/>
</dbReference>
<feature type="repeat" description="PPR" evidence="5">
    <location>
        <begin position="159"/>
        <end position="193"/>
    </location>
</feature>
<dbReference type="NCBIfam" id="TIGR00756">
    <property type="entry name" value="PPR"/>
    <property type="match status" value="1"/>
</dbReference>
<dbReference type="Pfam" id="PF03000">
    <property type="entry name" value="NPH3"/>
    <property type="match status" value="1"/>
</dbReference>
<feature type="repeat" description="PPR" evidence="5">
    <location>
        <begin position="260"/>
        <end position="294"/>
    </location>
</feature>
<evidence type="ECO:0000256" key="3">
    <source>
        <dbReference type="ARBA" id="ARBA00022737"/>
    </source>
</evidence>
<comment type="similarity">
    <text evidence="6">Belongs to the NPH3 family.</text>
</comment>
<evidence type="ECO:0000256" key="1">
    <source>
        <dbReference type="ARBA" id="ARBA00004906"/>
    </source>
</evidence>
<dbReference type="Proteomes" id="UP000197138">
    <property type="component" value="Unassembled WGS sequence"/>
</dbReference>
<dbReference type="Pfam" id="PF00651">
    <property type="entry name" value="BTB"/>
    <property type="match status" value="1"/>
</dbReference>
<feature type="domain" description="BTB" evidence="8">
    <location>
        <begin position="398"/>
        <end position="462"/>
    </location>
</feature>
<evidence type="ECO:0000259" key="8">
    <source>
        <dbReference type="PROSITE" id="PS50097"/>
    </source>
</evidence>
<dbReference type="PANTHER" id="PTHR32370">
    <property type="entry name" value="OS12G0117600 PROTEIN"/>
    <property type="match status" value="1"/>
</dbReference>
<name>A0A218XKD0_PUNGR</name>
<keyword evidence="4" id="KW-0833">Ubl conjugation pathway</keyword>
<dbReference type="UniPathway" id="UPA00143"/>
<dbReference type="InterPro" id="IPR027356">
    <property type="entry name" value="NPH3_dom"/>
</dbReference>
<evidence type="ECO:0000256" key="6">
    <source>
        <dbReference type="PROSITE-ProRule" id="PRU00982"/>
    </source>
</evidence>
<proteinExistence type="inferred from homology"/>
<comment type="similarity">
    <text evidence="2">Belongs to the PPR family. PCMP-H subfamily.</text>
</comment>
<dbReference type="Pfam" id="PF01535">
    <property type="entry name" value="PPR"/>
    <property type="match status" value="4"/>
</dbReference>
<evidence type="ECO:0000256" key="7">
    <source>
        <dbReference type="SAM" id="Coils"/>
    </source>
</evidence>
<gene>
    <name evidence="10" type="ORF">CDL15_Pgr029108</name>
</gene>
<dbReference type="SMART" id="SM00225">
    <property type="entry name" value="BTB"/>
    <property type="match status" value="1"/>
</dbReference>
<dbReference type="InterPro" id="IPR043454">
    <property type="entry name" value="NPH3/RPT2-like"/>
</dbReference>
<dbReference type="InterPro" id="IPR000210">
    <property type="entry name" value="BTB/POZ_dom"/>
</dbReference>
<dbReference type="Gene3D" id="3.30.710.10">
    <property type="entry name" value="Potassium Channel Kv1.1, Chain A"/>
    <property type="match status" value="1"/>
</dbReference>
<comment type="pathway">
    <text evidence="1">Protein modification; protein ubiquitination.</text>
</comment>
<reference evidence="11" key="1">
    <citation type="journal article" date="2017" name="Plant J.">
        <title>The pomegranate (Punica granatum L.) genome and the genomics of punicalagin biosynthesis.</title>
        <authorList>
            <person name="Qin G."/>
            <person name="Xu C."/>
            <person name="Ming R."/>
            <person name="Tang H."/>
            <person name="Guyot R."/>
            <person name="Kramer E.M."/>
            <person name="Hu Y."/>
            <person name="Yi X."/>
            <person name="Qi Y."/>
            <person name="Xu X."/>
            <person name="Gao Z."/>
            <person name="Pan H."/>
            <person name="Jian J."/>
            <person name="Tian Y."/>
            <person name="Yue Z."/>
            <person name="Xu Y."/>
        </authorList>
    </citation>
    <scope>NUCLEOTIDE SEQUENCE [LARGE SCALE GENOMIC DNA]</scope>
    <source>
        <strain evidence="11">cv. Dabenzi</strain>
    </source>
</reference>
<evidence type="ECO:0000313" key="11">
    <source>
        <dbReference type="Proteomes" id="UP000197138"/>
    </source>
</evidence>
<evidence type="ECO:0000313" key="10">
    <source>
        <dbReference type="EMBL" id="OWM85685.1"/>
    </source>
</evidence>